<evidence type="ECO:0000256" key="2">
    <source>
        <dbReference type="ARBA" id="ARBA00022475"/>
    </source>
</evidence>
<feature type="transmembrane region" description="Helical" evidence="6">
    <location>
        <begin position="176"/>
        <end position="197"/>
    </location>
</feature>
<dbReference type="PANTHER" id="PTHR43823">
    <property type="entry name" value="SPORULATION PROTEIN YKVU"/>
    <property type="match status" value="1"/>
</dbReference>
<name>A0A6S7DHZ7_9BURK</name>
<feature type="transmembrane region" description="Helical" evidence="6">
    <location>
        <begin position="115"/>
        <end position="138"/>
    </location>
</feature>
<dbReference type="GO" id="GO:0015297">
    <property type="term" value="F:antiporter activity"/>
    <property type="evidence" value="ECO:0007669"/>
    <property type="project" value="InterPro"/>
</dbReference>
<evidence type="ECO:0000256" key="6">
    <source>
        <dbReference type="SAM" id="Phobius"/>
    </source>
</evidence>
<feature type="transmembrane region" description="Helical" evidence="6">
    <location>
        <begin position="370"/>
        <end position="389"/>
    </location>
</feature>
<dbReference type="Pfam" id="PF01554">
    <property type="entry name" value="MatE"/>
    <property type="match status" value="2"/>
</dbReference>
<reference evidence="7 8" key="1">
    <citation type="submission" date="2020-04" db="EMBL/GenBank/DDBJ databases">
        <authorList>
            <person name="De Canck E."/>
        </authorList>
    </citation>
    <scope>NUCLEOTIDE SEQUENCE [LARGE SCALE GENOMIC DNA]</scope>
    <source>
        <strain evidence="7 8">LMG 1861</strain>
    </source>
</reference>
<dbReference type="Proteomes" id="UP000494105">
    <property type="component" value="Unassembled WGS sequence"/>
</dbReference>
<keyword evidence="2" id="KW-1003">Cell membrane</keyword>
<feature type="transmembrane region" description="Helical" evidence="6">
    <location>
        <begin position="150"/>
        <end position="170"/>
    </location>
</feature>
<feature type="transmembrane region" description="Helical" evidence="6">
    <location>
        <begin position="301"/>
        <end position="321"/>
    </location>
</feature>
<feature type="transmembrane region" description="Helical" evidence="6">
    <location>
        <begin position="333"/>
        <end position="358"/>
    </location>
</feature>
<dbReference type="GO" id="GO:0005886">
    <property type="term" value="C:plasma membrane"/>
    <property type="evidence" value="ECO:0007669"/>
    <property type="project" value="UniProtKB-SubCell"/>
</dbReference>
<feature type="transmembrane region" description="Helical" evidence="6">
    <location>
        <begin position="30"/>
        <end position="60"/>
    </location>
</feature>
<dbReference type="GO" id="GO:0042910">
    <property type="term" value="F:xenobiotic transmembrane transporter activity"/>
    <property type="evidence" value="ECO:0007669"/>
    <property type="project" value="InterPro"/>
</dbReference>
<proteinExistence type="predicted"/>
<evidence type="ECO:0000256" key="3">
    <source>
        <dbReference type="ARBA" id="ARBA00022692"/>
    </source>
</evidence>
<organism evidence="7 8">
    <name type="scientific">Achromobacter piechaudii</name>
    <dbReference type="NCBI Taxonomy" id="72556"/>
    <lineage>
        <taxon>Bacteria</taxon>
        <taxon>Pseudomonadati</taxon>
        <taxon>Pseudomonadota</taxon>
        <taxon>Betaproteobacteria</taxon>
        <taxon>Burkholderiales</taxon>
        <taxon>Alcaligenaceae</taxon>
        <taxon>Achromobacter</taxon>
    </lineage>
</organism>
<protein>
    <recommendedName>
        <fullName evidence="9">Multidrug export protein MepA</fullName>
    </recommendedName>
</protein>
<evidence type="ECO:0000313" key="7">
    <source>
        <dbReference type="EMBL" id="CAB3884278.1"/>
    </source>
</evidence>
<feature type="transmembrane region" description="Helical" evidence="6">
    <location>
        <begin position="218"/>
        <end position="240"/>
    </location>
</feature>
<feature type="transmembrane region" description="Helical" evidence="6">
    <location>
        <begin position="260"/>
        <end position="280"/>
    </location>
</feature>
<dbReference type="InterPro" id="IPR051327">
    <property type="entry name" value="MATE_MepA_subfamily"/>
</dbReference>
<evidence type="ECO:0008006" key="9">
    <source>
        <dbReference type="Google" id="ProtNLM"/>
    </source>
</evidence>
<evidence type="ECO:0000256" key="4">
    <source>
        <dbReference type="ARBA" id="ARBA00022989"/>
    </source>
</evidence>
<evidence type="ECO:0000256" key="1">
    <source>
        <dbReference type="ARBA" id="ARBA00004651"/>
    </source>
</evidence>
<accession>A0A6S7DHZ7</accession>
<sequence>MVLTGWASMLAVFAVEFLSLLYLGTLQDEAVMGAVGFGSMTQFTITSVCIGVTVGGAALVSRALGAGNLLRARTLAGASLVLMAGAALGAAAVFLAAIAPFTAAIGLAPDVRAHLLSYVLITTPFAVVMGIGMMLSNLLRASGRGRQSMWVLLAGTATVAVLDPIVIFVLDAGMQGIAWAGGVGRLATVALGGWLVFGKHRLVDWPGRRALLADLAAIGKIALPAALTALATPAAVIFTVSTYATFGPSVMAGATVVDRVLQLAYSLYFVLPGAIGPILGQNLGAGQWDRVKQTVQLTSRWALLYGLGVATLLAVFAPWVADLFQVVGPGRDLIIFFCRYASFAWALNSQFFVAIAVFNNLGYAAYSTMIGWLRATLGTLPFVWLGAHYGGAEGVMLGQTLGFALFSVIAIAVCSRVLRMPPTTDATARVA</sequence>
<dbReference type="InterPro" id="IPR002528">
    <property type="entry name" value="MATE_fam"/>
</dbReference>
<comment type="subcellular location">
    <subcellularLocation>
        <location evidence="1">Cell membrane</location>
        <topology evidence="1">Multi-pass membrane protein</topology>
    </subcellularLocation>
</comment>
<gene>
    <name evidence="7" type="ORF">LMG1861_03439</name>
</gene>
<dbReference type="EMBL" id="CADILD010000002">
    <property type="protein sequence ID" value="CAB3884278.1"/>
    <property type="molecule type" value="Genomic_DNA"/>
</dbReference>
<keyword evidence="4 6" id="KW-1133">Transmembrane helix</keyword>
<feature type="transmembrane region" description="Helical" evidence="6">
    <location>
        <begin position="80"/>
        <end position="103"/>
    </location>
</feature>
<feature type="transmembrane region" description="Helical" evidence="6">
    <location>
        <begin position="395"/>
        <end position="414"/>
    </location>
</feature>
<dbReference type="PANTHER" id="PTHR43823:SF3">
    <property type="entry name" value="MULTIDRUG EXPORT PROTEIN MEPA"/>
    <property type="match status" value="1"/>
</dbReference>
<keyword evidence="3 6" id="KW-0812">Transmembrane</keyword>
<keyword evidence="5 6" id="KW-0472">Membrane</keyword>
<dbReference type="AlphaFoldDB" id="A0A6S7DHZ7"/>
<evidence type="ECO:0000256" key="5">
    <source>
        <dbReference type="ARBA" id="ARBA00023136"/>
    </source>
</evidence>
<evidence type="ECO:0000313" key="8">
    <source>
        <dbReference type="Proteomes" id="UP000494105"/>
    </source>
</evidence>